<evidence type="ECO:0000256" key="6">
    <source>
        <dbReference type="ARBA" id="ARBA00023295"/>
    </source>
</evidence>
<dbReference type="HOGENOM" id="CLU_002934_6_1_11"/>
<feature type="domain" description="Glycoside hydrolase family 29 N-terminal" evidence="7">
    <location>
        <begin position="4"/>
        <end position="369"/>
    </location>
</feature>
<sequence>MLTMQHVESVIADGPYEPTWRSLSQAKIPDWFSSAKFGIFTHWGLYSLPVFGNEWYSRNMYIQDSPECRYHKRIYGSPKDFGYKDFIPKFAAVEFDPDEWMEIIASSGAKYYFPVAEHHDGFQMYASSLSHYNSFEMGPYRDIIAELRKAALDRGIHFALSNHRAEHWWFMGRGHDFESDINEDLSRGDFYWPAKPEPSDHFDWHSTPYPNREFLTDWLLRNCELVDRFMPELVYFDWWIQHEAFKPYLKDFSAYYHNRAAALEKDVAICFKGDGMAWNSGIVDVERGGLETTSASVWQTDTAVARNSWCFTKNLDYKSTAEIIATLIDTVSKNGNLLLNIGPAGDGKIPEQDQKILKKVGRWLRANGDGIYGSKPWKKFGEGPTHTPAGSFADSTAPQWTSQDFRFTTNGGSIYVYCLNPSKQDRFVVRSFARYHQGNMPAFHGLIESVEQLGAGVVRYLQGDEGLVIWSQNKNEFDETPICFRINVN</sequence>
<dbReference type="GO" id="GO:0016139">
    <property type="term" value="P:glycoside catabolic process"/>
    <property type="evidence" value="ECO:0007669"/>
    <property type="project" value="TreeGrafter"/>
</dbReference>
<evidence type="ECO:0000256" key="4">
    <source>
        <dbReference type="ARBA" id="ARBA00022729"/>
    </source>
</evidence>
<dbReference type="Gene3D" id="2.60.40.1180">
    <property type="entry name" value="Golgi alpha-mannosidase II"/>
    <property type="match status" value="1"/>
</dbReference>
<evidence type="ECO:0000256" key="5">
    <source>
        <dbReference type="ARBA" id="ARBA00022801"/>
    </source>
</evidence>
<dbReference type="InterPro" id="IPR057739">
    <property type="entry name" value="Glyco_hydro_29_N"/>
</dbReference>
<evidence type="ECO:0000256" key="3">
    <source>
        <dbReference type="ARBA" id="ARBA00012662"/>
    </source>
</evidence>
<dbReference type="PRINTS" id="PR00741">
    <property type="entry name" value="GLHYDRLASE29"/>
</dbReference>
<gene>
    <name evidence="8" type="ORF">HMPREF0620_0625</name>
</gene>
<dbReference type="GO" id="GO:0005764">
    <property type="term" value="C:lysosome"/>
    <property type="evidence" value="ECO:0007669"/>
    <property type="project" value="TreeGrafter"/>
</dbReference>
<dbReference type="PANTHER" id="PTHR10030:SF37">
    <property type="entry name" value="ALPHA-L-FUCOSIDASE-RELATED"/>
    <property type="match status" value="1"/>
</dbReference>
<dbReference type="Pfam" id="PF01120">
    <property type="entry name" value="Alpha_L_fucos"/>
    <property type="match status" value="1"/>
</dbReference>
<dbReference type="InterPro" id="IPR016286">
    <property type="entry name" value="FUC_metazoa-typ"/>
</dbReference>
<dbReference type="SUPFAM" id="SSF51445">
    <property type="entry name" value="(Trans)glycosidases"/>
    <property type="match status" value="1"/>
</dbReference>
<reference evidence="8 9" key="1">
    <citation type="submission" date="2010-12" db="EMBL/GenBank/DDBJ databases">
        <authorList>
            <person name="Muzny D."/>
            <person name="Qin X."/>
            <person name="Buhay C."/>
            <person name="Dugan-Rocha S."/>
            <person name="Ding Y."/>
            <person name="Chen G."/>
            <person name="Hawes A."/>
            <person name="Holder M."/>
            <person name="Jhangiani S."/>
            <person name="Johnson A."/>
            <person name="Khan Z."/>
            <person name="Li Z."/>
            <person name="Liu W."/>
            <person name="Liu X."/>
            <person name="Perez L."/>
            <person name="Shen H."/>
            <person name="Wang Q."/>
            <person name="Watt J."/>
            <person name="Xi L."/>
            <person name="Xin Y."/>
            <person name="Zhou J."/>
            <person name="Deng J."/>
            <person name="Jiang H."/>
            <person name="Liu Y."/>
            <person name="Qu J."/>
            <person name="Song X.-Z."/>
            <person name="Zhang L."/>
            <person name="Villasana D."/>
            <person name="Johnson A."/>
            <person name="Liu J."/>
            <person name="Liyanage D."/>
            <person name="Lorensuhewa L."/>
            <person name="Robinson T."/>
            <person name="Song A."/>
            <person name="Song B.-B."/>
            <person name="Dinh H."/>
            <person name="Thornton R."/>
            <person name="Coyle M."/>
            <person name="Francisco L."/>
            <person name="Jackson L."/>
            <person name="Javaid M."/>
            <person name="Korchina V."/>
            <person name="Kovar C."/>
            <person name="Mata R."/>
            <person name="Mathew T."/>
            <person name="Ngo R."/>
            <person name="Nguyen L."/>
            <person name="Nguyen N."/>
            <person name="Okwuonu G."/>
            <person name="Ongeri F."/>
            <person name="Pham C."/>
            <person name="Simmons D."/>
            <person name="Wilczek-Boney K."/>
            <person name="Hale W."/>
            <person name="Jakkamsetti A."/>
            <person name="Pham P."/>
            <person name="Ruth R."/>
            <person name="San Lucas F."/>
            <person name="Warren J."/>
            <person name="Zhang J."/>
            <person name="Zhao Z."/>
            <person name="Zhou C."/>
            <person name="Zhu D."/>
            <person name="Lee S."/>
            <person name="Bess C."/>
            <person name="Blankenburg K."/>
            <person name="Forbes L."/>
            <person name="Fu Q."/>
            <person name="Gubbala S."/>
            <person name="Hirani K."/>
            <person name="Jayaseelan J.C."/>
            <person name="Lara F."/>
            <person name="Munidasa M."/>
            <person name="Palculict T."/>
            <person name="Patil S."/>
            <person name="Pu L.-L."/>
            <person name="Saada N."/>
            <person name="Tang L."/>
            <person name="Weissenberger G."/>
            <person name="Zhu Y."/>
            <person name="Hemphill L."/>
            <person name="Shang Y."/>
            <person name="Youmans B."/>
            <person name="Ayvaz T."/>
            <person name="Ross M."/>
            <person name="Santibanez J."/>
            <person name="Aqrawi P."/>
            <person name="Gross S."/>
            <person name="Joshi V."/>
            <person name="Fowler G."/>
            <person name="Nazareth L."/>
            <person name="Reid J."/>
            <person name="Worley K."/>
            <person name="Petrosino J."/>
            <person name="Highlander S."/>
            <person name="Gibbs R."/>
        </authorList>
    </citation>
    <scope>NUCLEOTIDE SEQUENCE [LARGE SCALE GENOMIC DNA]</scope>
    <source>
        <strain evidence="8 9">DSM 10105</strain>
    </source>
</reference>
<evidence type="ECO:0000259" key="7">
    <source>
        <dbReference type="Pfam" id="PF01120"/>
    </source>
</evidence>
<accession>E6K1D9</accession>
<organism evidence="8 9">
    <name type="scientific">Parascardovia denticolens DSM 10105 = JCM 12538</name>
    <dbReference type="NCBI Taxonomy" id="864564"/>
    <lineage>
        <taxon>Bacteria</taxon>
        <taxon>Bacillati</taxon>
        <taxon>Actinomycetota</taxon>
        <taxon>Actinomycetes</taxon>
        <taxon>Bifidobacteriales</taxon>
        <taxon>Bifidobacteriaceae</taxon>
        <taxon>Parascardovia</taxon>
    </lineage>
</organism>
<dbReference type="AlphaFoldDB" id="E6K1D9"/>
<dbReference type="eggNOG" id="COG3669">
    <property type="taxonomic scope" value="Bacteria"/>
</dbReference>
<dbReference type="Gene3D" id="3.20.20.80">
    <property type="entry name" value="Glycosidases"/>
    <property type="match status" value="1"/>
</dbReference>
<keyword evidence="5" id="KW-0378">Hydrolase</keyword>
<keyword evidence="6" id="KW-0326">Glycosidase</keyword>
<comment type="similarity">
    <text evidence="2">Belongs to the glycosyl hydrolase 29 family.</text>
</comment>
<comment type="function">
    <text evidence="1">Alpha-L-fucosidase is responsible for hydrolyzing the alpha-1,6-linked fucose joined to the reducing-end N-acetylglucosamine of the carbohydrate moieties of glycoproteins.</text>
</comment>
<evidence type="ECO:0000256" key="2">
    <source>
        <dbReference type="ARBA" id="ARBA00007951"/>
    </source>
</evidence>
<evidence type="ECO:0000313" key="9">
    <source>
        <dbReference type="Proteomes" id="UP000004946"/>
    </source>
</evidence>
<dbReference type="InterPro" id="IPR013780">
    <property type="entry name" value="Glyco_hydro_b"/>
</dbReference>
<dbReference type="PANTHER" id="PTHR10030">
    <property type="entry name" value="ALPHA-L-FUCOSIDASE"/>
    <property type="match status" value="1"/>
</dbReference>
<dbReference type="RefSeq" id="WP_006289016.1">
    <property type="nucleotide sequence ID" value="NZ_AP012333.1"/>
</dbReference>
<dbReference type="GO" id="GO:0006004">
    <property type="term" value="P:fucose metabolic process"/>
    <property type="evidence" value="ECO:0007669"/>
    <property type="project" value="InterPro"/>
</dbReference>
<dbReference type="InterPro" id="IPR017853">
    <property type="entry name" value="GH"/>
</dbReference>
<name>E6K1D9_PARDN</name>
<evidence type="ECO:0000256" key="1">
    <source>
        <dbReference type="ARBA" id="ARBA00004071"/>
    </source>
</evidence>
<dbReference type="InterPro" id="IPR000933">
    <property type="entry name" value="Glyco_hydro_29"/>
</dbReference>
<comment type="caution">
    <text evidence="8">The sequence shown here is derived from an EMBL/GenBank/DDBJ whole genome shotgun (WGS) entry which is preliminary data.</text>
</comment>
<dbReference type="EMBL" id="AEON01000001">
    <property type="protein sequence ID" value="EFT83620.1"/>
    <property type="molecule type" value="Genomic_DNA"/>
</dbReference>
<dbReference type="GO" id="GO:0004560">
    <property type="term" value="F:alpha-L-fucosidase activity"/>
    <property type="evidence" value="ECO:0007669"/>
    <property type="project" value="InterPro"/>
</dbReference>
<evidence type="ECO:0000313" key="8">
    <source>
        <dbReference type="EMBL" id="EFT83620.1"/>
    </source>
</evidence>
<dbReference type="Proteomes" id="UP000004946">
    <property type="component" value="Chromosome"/>
</dbReference>
<proteinExistence type="inferred from homology"/>
<keyword evidence="9" id="KW-1185">Reference proteome</keyword>
<protein>
    <recommendedName>
        <fullName evidence="3">alpha-L-fucosidase</fullName>
        <ecNumber evidence="3">3.2.1.51</ecNumber>
    </recommendedName>
</protein>
<dbReference type="PIRSF" id="PIRSF001092">
    <property type="entry name" value="Alpha-L-fucosidase"/>
    <property type="match status" value="1"/>
</dbReference>
<dbReference type="EC" id="3.2.1.51" evidence="3"/>
<keyword evidence="4" id="KW-0732">Signal</keyword>
<dbReference type="SMART" id="SM00812">
    <property type="entry name" value="Alpha_L_fucos"/>
    <property type="match status" value="1"/>
</dbReference>